<accession>A0ABV8G7I7</accession>
<evidence type="ECO:0000313" key="2">
    <source>
        <dbReference type="Proteomes" id="UP001595851"/>
    </source>
</evidence>
<evidence type="ECO:0000313" key="1">
    <source>
        <dbReference type="EMBL" id="MFC4009962.1"/>
    </source>
</evidence>
<proteinExistence type="predicted"/>
<dbReference type="Proteomes" id="UP001595851">
    <property type="component" value="Unassembled WGS sequence"/>
</dbReference>
<reference evidence="2" key="1">
    <citation type="journal article" date="2019" name="Int. J. Syst. Evol. Microbiol.">
        <title>The Global Catalogue of Microorganisms (GCM) 10K type strain sequencing project: providing services to taxonomists for standard genome sequencing and annotation.</title>
        <authorList>
            <consortium name="The Broad Institute Genomics Platform"/>
            <consortium name="The Broad Institute Genome Sequencing Center for Infectious Disease"/>
            <person name="Wu L."/>
            <person name="Ma J."/>
        </authorList>
    </citation>
    <scope>NUCLEOTIDE SEQUENCE [LARGE SCALE GENOMIC DNA]</scope>
    <source>
        <strain evidence="2">TBRC 1276</strain>
    </source>
</reference>
<organism evidence="1 2">
    <name type="scientific">Nonomuraea purpurea</name>
    <dbReference type="NCBI Taxonomy" id="1849276"/>
    <lineage>
        <taxon>Bacteria</taxon>
        <taxon>Bacillati</taxon>
        <taxon>Actinomycetota</taxon>
        <taxon>Actinomycetes</taxon>
        <taxon>Streptosporangiales</taxon>
        <taxon>Streptosporangiaceae</taxon>
        <taxon>Nonomuraea</taxon>
    </lineage>
</organism>
<gene>
    <name evidence="1" type="ORF">ACFOY2_22225</name>
</gene>
<protein>
    <submittedName>
        <fullName evidence="1">Uncharacterized protein</fullName>
    </submittedName>
</protein>
<name>A0ABV8G7I7_9ACTN</name>
<keyword evidence="2" id="KW-1185">Reference proteome</keyword>
<dbReference type="RefSeq" id="WP_379529987.1">
    <property type="nucleotide sequence ID" value="NZ_JBHSBI010000011.1"/>
</dbReference>
<sequence>MTGPREYVKDNFLVDYGSFAIMDIDGLSSMAAALPPEQLFAQTSQDGPWFAATANMAVARSRAGYHHIVAITLELWEKEPPVEYEPKAEVHTAEMYSSSGRVRACNSGGETGPVIDLGKPDALWSVRGYRMDTSNPGLDGEFFPDEFDEDDEDMGGYPEGLEEFRFRFWPKDGRGE</sequence>
<comment type="caution">
    <text evidence="1">The sequence shown here is derived from an EMBL/GenBank/DDBJ whole genome shotgun (WGS) entry which is preliminary data.</text>
</comment>
<dbReference type="EMBL" id="JBHSBI010000011">
    <property type="protein sequence ID" value="MFC4009962.1"/>
    <property type="molecule type" value="Genomic_DNA"/>
</dbReference>